<proteinExistence type="predicted"/>
<keyword evidence="3" id="KW-1185">Reference proteome</keyword>
<evidence type="ECO:0000313" key="3">
    <source>
        <dbReference type="Proteomes" id="UP000419144"/>
    </source>
</evidence>
<feature type="region of interest" description="Disordered" evidence="1">
    <location>
        <begin position="862"/>
        <end position="883"/>
    </location>
</feature>
<protein>
    <submittedName>
        <fullName evidence="2">Uncharacterized protein</fullName>
    </submittedName>
</protein>
<feature type="compositionally biased region" description="Low complexity" evidence="1">
    <location>
        <begin position="188"/>
        <end position="199"/>
    </location>
</feature>
<feature type="region of interest" description="Disordered" evidence="1">
    <location>
        <begin position="188"/>
        <end position="209"/>
    </location>
</feature>
<evidence type="ECO:0000256" key="1">
    <source>
        <dbReference type="SAM" id="MobiDB-lite"/>
    </source>
</evidence>
<dbReference type="EMBL" id="BLBS01000037">
    <property type="protein sequence ID" value="GET89751.1"/>
    <property type="molecule type" value="Genomic_DNA"/>
</dbReference>
<dbReference type="AlphaFoldDB" id="A0A640KKI3"/>
<sequence>MRDERAGQQPKKSDPPCRERNQSLVSAWLLDKFFRVSQFYWSPLFSSLRFLCKRYTKRLVASCCTTLSPLQCTITRMSLRIHRLDVGSRRAVAGVLRASQVWRMRFDNAASPPPPPLEATGSATTSSSAAVSTLPRVSHRVLPSSMYPKDVSSDFIPFPLPRHDASMGFGPVRLRNVPDIEEARARMARAAQGPPRGGASTQLQDDDGDNAEAASALWAELSGETTGTSVDIATASVAVAPPEDSEVLSRALDEQDEDLLGYRVHRQFPLLDVLECDRSVDDLLAQFWNRPQREARTATVLDFAATLQRRSNEELTRVLYELSSLFEWDGNGLQFIAAKVLKYGRSYTVSSELTKAFVQLVDAMTVAFVEEQPHRLAESPALLVQVLHFLALVKIMEPNKWYTLNPNAPQNRADYTHPRGVNRTSAHVTTGRVLLDFLEDMTTSGHSLTAEGAVDDQEASSARPPLPQHATFRFTEGWSEDDILDVMAGFSGVMPDGKAPLTVVQALLDELWRRWSKVGFVLSGSEQAARLERLYMMLQVMDIQRDAVLDALLGGQIRAHDRAKSISTLPALFYERDDTPPLTLAPALTQTRGPDFFSAVSRDKRAMVKAAALQLLTASLAKSRDDGDVVLQEALVESGTELLQSLTSKSEALAFAQREQFDVIALRAVPRMTDVAQRLAEQRAEAPFFPLTASAGGLPDTAAVLAHLSSHPAPYVVLRKGRRVHPVRTLVSNLDYVAAVENVFLLHSSGVSKCVDALVAVVRRLRSGKDALIITTSCLWALQAVAKYGATEKRRATADRALDIVSYELEAGRAILMPVTDELYLHDAGTYCDEDLMLWTLAAYLARDVPLVKVHTIMSRRSRARNPQHTLRGEHSPLTSTGDLYNKSTPLLQALRSKELRAVTHHPVVQRPVRDPPQTLYNVNPIRARFVYRRDKALFDKYHVTARNLAPGFSQGALNSDLRGLGFYTPDHPQVPFTPVAELKCRPVAADSPASQ</sequence>
<gene>
    <name evidence="2" type="ORF">LtaPh_2710600</name>
</gene>
<name>A0A640KKI3_LEITA</name>
<dbReference type="VEuPathDB" id="TriTrypDB:LtaPh_2710600"/>
<feature type="compositionally biased region" description="Low complexity" evidence="1">
    <location>
        <begin position="119"/>
        <end position="131"/>
    </location>
</feature>
<evidence type="ECO:0000313" key="2">
    <source>
        <dbReference type="EMBL" id="GET89751.1"/>
    </source>
</evidence>
<organism evidence="2 3">
    <name type="scientific">Leishmania tarentolae</name>
    <name type="common">Sauroleishmania tarentolae</name>
    <dbReference type="NCBI Taxonomy" id="5689"/>
    <lineage>
        <taxon>Eukaryota</taxon>
        <taxon>Discoba</taxon>
        <taxon>Euglenozoa</taxon>
        <taxon>Kinetoplastea</taxon>
        <taxon>Metakinetoplastina</taxon>
        <taxon>Trypanosomatida</taxon>
        <taxon>Trypanosomatidae</taxon>
        <taxon>Leishmaniinae</taxon>
        <taxon>Leishmania</taxon>
        <taxon>lizard Leishmania</taxon>
    </lineage>
</organism>
<reference evidence="2" key="1">
    <citation type="submission" date="2019-11" db="EMBL/GenBank/DDBJ databases">
        <title>Leishmania tarentolae CDS.</title>
        <authorList>
            <person name="Goto Y."/>
            <person name="Yamagishi J."/>
        </authorList>
    </citation>
    <scope>NUCLEOTIDE SEQUENCE [LARGE SCALE GENOMIC DNA]</scope>
    <source>
        <strain evidence="2">Parrot Tar II</strain>
    </source>
</reference>
<accession>A0A640KKI3</accession>
<comment type="caution">
    <text evidence="2">The sequence shown here is derived from an EMBL/GenBank/DDBJ whole genome shotgun (WGS) entry which is preliminary data.</text>
</comment>
<dbReference type="OrthoDB" id="241354at2759"/>
<feature type="region of interest" description="Disordered" evidence="1">
    <location>
        <begin position="107"/>
        <end position="131"/>
    </location>
</feature>
<dbReference type="Proteomes" id="UP000419144">
    <property type="component" value="Unassembled WGS sequence"/>
</dbReference>